<keyword evidence="1" id="KW-0472">Membrane</keyword>
<evidence type="ECO:0000313" key="4">
    <source>
        <dbReference type="Proteomes" id="UP001597120"/>
    </source>
</evidence>
<dbReference type="Proteomes" id="UP001597120">
    <property type="component" value="Unassembled WGS sequence"/>
</dbReference>
<organism evidence="3 4">
    <name type="scientific">Paenibacillus residui</name>
    <dbReference type="NCBI Taxonomy" id="629724"/>
    <lineage>
        <taxon>Bacteria</taxon>
        <taxon>Bacillati</taxon>
        <taxon>Bacillota</taxon>
        <taxon>Bacilli</taxon>
        <taxon>Bacillales</taxon>
        <taxon>Paenibacillaceae</taxon>
        <taxon>Paenibacillus</taxon>
    </lineage>
</organism>
<keyword evidence="1" id="KW-1133">Transmembrane helix</keyword>
<accession>A0ABW3DFC7</accession>
<reference evidence="4" key="1">
    <citation type="journal article" date="2019" name="Int. J. Syst. Evol. Microbiol.">
        <title>The Global Catalogue of Microorganisms (GCM) 10K type strain sequencing project: providing services to taxonomists for standard genome sequencing and annotation.</title>
        <authorList>
            <consortium name="The Broad Institute Genomics Platform"/>
            <consortium name="The Broad Institute Genome Sequencing Center for Infectious Disease"/>
            <person name="Wu L."/>
            <person name="Ma J."/>
        </authorList>
    </citation>
    <scope>NUCLEOTIDE SEQUENCE [LARGE SCALE GENOMIC DNA]</scope>
    <source>
        <strain evidence="4">CCUG 57263</strain>
    </source>
</reference>
<name>A0ABW3DFC7_9BACL</name>
<dbReference type="PANTHER" id="PTHR34351:SF2">
    <property type="entry name" value="DUF58 DOMAIN-CONTAINING PROTEIN"/>
    <property type="match status" value="1"/>
</dbReference>
<dbReference type="InterPro" id="IPR002881">
    <property type="entry name" value="DUF58"/>
</dbReference>
<sequence>MNGRRIFLIVCLAAALFVLLAAGAERASMLALIILGMLVLYAWGGSLFALRRCRIERHIEESHVMAGEKATINLILSRSAFLPLPWLLIRDQWTHLSTGQTYSAARLLFPWFQNQASCSYTIHGLNRGIYRFERVEAITGDLFGLADTRKYSAESALLTVYPAPAFIPLRQRPVFTDADSPAGLAPPSGEGWTGMVRDYEPGDPLNRIHWKATARSGTLKTRESEASRTGRLAIFLDRHPDGTEPGQLNLVWERRVSLAAGLIKEAGRTGREAGLFVGGPDAGPLFPEANDPARIYEQLATLESGTGYVLADDLLFHGLSLRGELHIYVITSRIDERLVHSIKQVRSNRRRLSLLYVPSLDASGSRSWIPALRVLGCEVLQDVQAVRAEGEGNADEWIAVCSDGA</sequence>
<gene>
    <name evidence="3" type="ORF">ACFQ03_23940</name>
</gene>
<dbReference type="RefSeq" id="WP_379291450.1">
    <property type="nucleotide sequence ID" value="NZ_JBHTIU010000103.1"/>
</dbReference>
<dbReference type="Pfam" id="PF01882">
    <property type="entry name" value="DUF58"/>
    <property type="match status" value="1"/>
</dbReference>
<evidence type="ECO:0000256" key="1">
    <source>
        <dbReference type="SAM" id="Phobius"/>
    </source>
</evidence>
<evidence type="ECO:0000259" key="2">
    <source>
        <dbReference type="Pfam" id="PF01882"/>
    </source>
</evidence>
<dbReference type="PANTHER" id="PTHR34351">
    <property type="entry name" value="SLR1927 PROTEIN-RELATED"/>
    <property type="match status" value="1"/>
</dbReference>
<keyword evidence="1" id="KW-0812">Transmembrane</keyword>
<comment type="caution">
    <text evidence="3">The sequence shown here is derived from an EMBL/GenBank/DDBJ whole genome shotgun (WGS) entry which is preliminary data.</text>
</comment>
<proteinExistence type="predicted"/>
<feature type="domain" description="DUF58" evidence="2">
    <location>
        <begin position="196"/>
        <end position="295"/>
    </location>
</feature>
<dbReference type="EMBL" id="JBHTIU010000103">
    <property type="protein sequence ID" value="MFD0872175.1"/>
    <property type="molecule type" value="Genomic_DNA"/>
</dbReference>
<evidence type="ECO:0000313" key="3">
    <source>
        <dbReference type="EMBL" id="MFD0872175.1"/>
    </source>
</evidence>
<feature type="transmembrane region" description="Helical" evidence="1">
    <location>
        <begin position="31"/>
        <end position="50"/>
    </location>
</feature>
<protein>
    <submittedName>
        <fullName evidence="3">DUF58 domain-containing protein</fullName>
    </submittedName>
</protein>
<keyword evidence="4" id="KW-1185">Reference proteome</keyword>